<dbReference type="InterPro" id="IPR029479">
    <property type="entry name" value="Nitroreductase"/>
</dbReference>
<protein>
    <submittedName>
        <fullName evidence="7">Nitroreductase</fullName>
    </submittedName>
</protein>
<keyword evidence="4" id="KW-0288">FMN</keyword>
<reference evidence="7 8" key="1">
    <citation type="submission" date="2016-11" db="EMBL/GenBank/DDBJ databases">
        <authorList>
            <person name="Jaros S."/>
            <person name="Januszkiewicz K."/>
            <person name="Wedrychowicz H."/>
        </authorList>
    </citation>
    <scope>NUCLEOTIDE SEQUENCE [LARGE SCALE GENOMIC DNA]</scope>
    <source>
        <strain evidence="7 8">DSM 10068</strain>
    </source>
</reference>
<dbReference type="AlphaFoldDB" id="A0A1M5YRQ3"/>
<dbReference type="PANTHER" id="PTHR43673:SF2">
    <property type="entry name" value="NITROREDUCTASE"/>
    <property type="match status" value="1"/>
</dbReference>
<dbReference type="PANTHER" id="PTHR43673">
    <property type="entry name" value="NAD(P)H NITROREDUCTASE YDGI-RELATED"/>
    <property type="match status" value="1"/>
</dbReference>
<evidence type="ECO:0000256" key="2">
    <source>
        <dbReference type="ARBA" id="ARBA00007118"/>
    </source>
</evidence>
<organism evidence="7 8">
    <name type="scientific">Sporobacter termitidis DSM 10068</name>
    <dbReference type="NCBI Taxonomy" id="1123282"/>
    <lineage>
        <taxon>Bacteria</taxon>
        <taxon>Bacillati</taxon>
        <taxon>Bacillota</taxon>
        <taxon>Clostridia</taxon>
        <taxon>Eubacteriales</taxon>
        <taxon>Oscillospiraceae</taxon>
        <taxon>Sporobacter</taxon>
    </lineage>
</organism>
<evidence type="ECO:0000256" key="1">
    <source>
        <dbReference type="ARBA" id="ARBA00001917"/>
    </source>
</evidence>
<evidence type="ECO:0000256" key="5">
    <source>
        <dbReference type="ARBA" id="ARBA00023002"/>
    </source>
</evidence>
<evidence type="ECO:0000313" key="8">
    <source>
        <dbReference type="Proteomes" id="UP000183995"/>
    </source>
</evidence>
<dbReference type="GO" id="GO:0016491">
    <property type="term" value="F:oxidoreductase activity"/>
    <property type="evidence" value="ECO:0007669"/>
    <property type="project" value="UniProtKB-KW"/>
</dbReference>
<keyword evidence="8" id="KW-1185">Reference proteome</keyword>
<dbReference type="Pfam" id="PF00881">
    <property type="entry name" value="Nitroreductase"/>
    <property type="match status" value="1"/>
</dbReference>
<dbReference type="RefSeq" id="WP_073080142.1">
    <property type="nucleotide sequence ID" value="NZ_FQXV01000010.1"/>
</dbReference>
<evidence type="ECO:0000256" key="3">
    <source>
        <dbReference type="ARBA" id="ARBA00022630"/>
    </source>
</evidence>
<dbReference type="Gene3D" id="3.40.109.10">
    <property type="entry name" value="NADH Oxidase"/>
    <property type="match status" value="1"/>
</dbReference>
<evidence type="ECO:0000313" key="7">
    <source>
        <dbReference type="EMBL" id="SHI14797.1"/>
    </source>
</evidence>
<keyword evidence="5" id="KW-0560">Oxidoreductase</keyword>
<comment type="cofactor">
    <cofactor evidence="1">
        <name>FMN</name>
        <dbReference type="ChEBI" id="CHEBI:58210"/>
    </cofactor>
</comment>
<keyword evidence="3" id="KW-0285">Flavoprotein</keyword>
<accession>A0A1M5YRQ3</accession>
<dbReference type="EMBL" id="FQXV01000010">
    <property type="protein sequence ID" value="SHI14797.1"/>
    <property type="molecule type" value="Genomic_DNA"/>
</dbReference>
<evidence type="ECO:0000256" key="4">
    <source>
        <dbReference type="ARBA" id="ARBA00022643"/>
    </source>
</evidence>
<dbReference type="SUPFAM" id="SSF55469">
    <property type="entry name" value="FMN-dependent nitroreductase-like"/>
    <property type="match status" value="1"/>
</dbReference>
<feature type="domain" description="Nitroreductase" evidence="6">
    <location>
        <begin position="8"/>
        <end position="195"/>
    </location>
</feature>
<dbReference type="OrthoDB" id="9812105at2"/>
<dbReference type="InterPro" id="IPR000415">
    <property type="entry name" value="Nitroreductase-like"/>
</dbReference>
<sequence>MDVIDALQSRHCTRAFTEKPIDRELLMKVLDAANTSPSYANSQPWEVFVVAAEPLKKLRNVFIEKFRAGIPMTPDIPMAKLWPEPYKSNIGSTGAAHLEHLGIARDDKAKRAENLVKSLNCFGAPAVIYLCLSKELTHWSFYDLGLFSQSLMLAAQHYGLNTMPAAVIAVYPDLIREELAIPDNLNIILGIAIGYGIPGDLNNQFFTTRRSLDEFVRIKGI</sequence>
<evidence type="ECO:0000259" key="6">
    <source>
        <dbReference type="Pfam" id="PF00881"/>
    </source>
</evidence>
<dbReference type="Proteomes" id="UP000183995">
    <property type="component" value="Unassembled WGS sequence"/>
</dbReference>
<name>A0A1M5YRQ3_9FIRM</name>
<comment type="similarity">
    <text evidence="2">Belongs to the nitroreductase family.</text>
</comment>
<dbReference type="STRING" id="1123282.SAMN02745823_02786"/>
<proteinExistence type="inferred from homology"/>
<gene>
    <name evidence="7" type="ORF">SAMN02745823_02786</name>
</gene>
<dbReference type="CDD" id="cd02136">
    <property type="entry name" value="PnbA_NfnB-like"/>
    <property type="match status" value="1"/>
</dbReference>